<name>A0AC34PVU8_9BILA</name>
<evidence type="ECO:0000313" key="1">
    <source>
        <dbReference type="Proteomes" id="UP000887576"/>
    </source>
</evidence>
<evidence type="ECO:0000313" key="2">
    <source>
        <dbReference type="WBParaSite" id="JU765_v2.g10480.t1"/>
    </source>
</evidence>
<protein>
    <submittedName>
        <fullName evidence="2">Amino acid transporter transmembrane domain-containing protein</fullName>
    </submittedName>
</protein>
<dbReference type="WBParaSite" id="JU765_v2.g10480.t1">
    <property type="protein sequence ID" value="JU765_v2.g10480.t1"/>
    <property type="gene ID" value="JU765_v2.g10480"/>
</dbReference>
<organism evidence="1 2">
    <name type="scientific">Panagrolaimus sp. JU765</name>
    <dbReference type="NCBI Taxonomy" id="591449"/>
    <lineage>
        <taxon>Eukaryota</taxon>
        <taxon>Metazoa</taxon>
        <taxon>Ecdysozoa</taxon>
        <taxon>Nematoda</taxon>
        <taxon>Chromadorea</taxon>
        <taxon>Rhabditida</taxon>
        <taxon>Tylenchina</taxon>
        <taxon>Panagrolaimomorpha</taxon>
        <taxon>Panagrolaimoidea</taxon>
        <taxon>Panagrolaimidae</taxon>
        <taxon>Panagrolaimus</taxon>
    </lineage>
</organism>
<sequence>MSDIATGLFGLHGLSTCKMICIIALLLLPVTFCKSPADFQWAVVTAMVTTTLSVVLIFVGTASDHEVCGAVAEIPGFDMGSFVLSLGTFMFSFGGHGVFPTIQHDMKDPQRFTAASVLAFSIVLLLYIPITVLGYVTYGNSLQDSIINSIQSTWIQQAANFFIAIHCILTLTIVINPLNQEVEHKFKLPHGFGIQRVAYRSGMMAFIVFSTLSFPKFGPIL</sequence>
<dbReference type="Proteomes" id="UP000887576">
    <property type="component" value="Unplaced"/>
</dbReference>
<reference evidence="2" key="1">
    <citation type="submission" date="2022-11" db="UniProtKB">
        <authorList>
            <consortium name="WormBaseParasite"/>
        </authorList>
    </citation>
    <scope>IDENTIFICATION</scope>
</reference>
<proteinExistence type="predicted"/>
<accession>A0AC34PVU8</accession>